<accession>A0A8S3WMG4</accession>
<reference evidence="2" key="1">
    <citation type="submission" date="2021-04" db="EMBL/GenBank/DDBJ databases">
        <authorList>
            <person name="Tunstrom K."/>
        </authorList>
    </citation>
    <scope>NUCLEOTIDE SEQUENCE</scope>
</reference>
<dbReference type="Proteomes" id="UP000691718">
    <property type="component" value="Unassembled WGS sequence"/>
</dbReference>
<organism evidence="2 3">
    <name type="scientific">Parnassius apollo</name>
    <name type="common">Apollo butterfly</name>
    <name type="synonym">Papilio apollo</name>
    <dbReference type="NCBI Taxonomy" id="110799"/>
    <lineage>
        <taxon>Eukaryota</taxon>
        <taxon>Metazoa</taxon>
        <taxon>Ecdysozoa</taxon>
        <taxon>Arthropoda</taxon>
        <taxon>Hexapoda</taxon>
        <taxon>Insecta</taxon>
        <taxon>Pterygota</taxon>
        <taxon>Neoptera</taxon>
        <taxon>Endopterygota</taxon>
        <taxon>Lepidoptera</taxon>
        <taxon>Glossata</taxon>
        <taxon>Ditrysia</taxon>
        <taxon>Papilionoidea</taxon>
        <taxon>Papilionidae</taxon>
        <taxon>Parnassiinae</taxon>
        <taxon>Parnassini</taxon>
        <taxon>Parnassius</taxon>
        <taxon>Parnassius</taxon>
    </lineage>
</organism>
<protein>
    <submittedName>
        <fullName evidence="2">(apollo) hypothetical protein</fullName>
    </submittedName>
</protein>
<gene>
    <name evidence="2" type="ORF">PAPOLLO_LOCUS8050</name>
</gene>
<keyword evidence="3" id="KW-1185">Reference proteome</keyword>
<proteinExistence type="predicted"/>
<name>A0A8S3WMG4_PARAO</name>
<feature type="region of interest" description="Disordered" evidence="1">
    <location>
        <begin position="22"/>
        <end position="43"/>
    </location>
</feature>
<dbReference type="EMBL" id="CAJQZP010000566">
    <property type="protein sequence ID" value="CAG4969026.1"/>
    <property type="molecule type" value="Genomic_DNA"/>
</dbReference>
<dbReference type="AlphaFoldDB" id="A0A8S3WMG4"/>
<evidence type="ECO:0000313" key="2">
    <source>
        <dbReference type="EMBL" id="CAG4969026.1"/>
    </source>
</evidence>
<evidence type="ECO:0000256" key="1">
    <source>
        <dbReference type="SAM" id="MobiDB-lite"/>
    </source>
</evidence>
<comment type="caution">
    <text evidence="2">The sequence shown here is derived from an EMBL/GenBank/DDBJ whole genome shotgun (WGS) entry which is preliminary data.</text>
</comment>
<sequence length="70" mass="7848">MPAAPRKFLRIPNGAVRLREKSREVPTMLEQSRATAGNIPPLTPAPRARLLRASIRIHSLQCNEYRSDGN</sequence>
<evidence type="ECO:0000313" key="3">
    <source>
        <dbReference type="Proteomes" id="UP000691718"/>
    </source>
</evidence>